<accession>A0A183STZ7</accession>
<evidence type="ECO:0000313" key="1">
    <source>
        <dbReference type="EMBL" id="VDL94080.1"/>
    </source>
</evidence>
<keyword evidence="2" id="KW-1185">Reference proteome</keyword>
<dbReference type="PANTHER" id="PTHR19446">
    <property type="entry name" value="REVERSE TRANSCRIPTASES"/>
    <property type="match status" value="1"/>
</dbReference>
<evidence type="ECO:0000313" key="3">
    <source>
        <dbReference type="WBParaSite" id="SSLN_0000798501-mRNA-1"/>
    </source>
</evidence>
<dbReference type="EMBL" id="UYSU01034264">
    <property type="protein sequence ID" value="VDL94080.1"/>
    <property type="molecule type" value="Genomic_DNA"/>
</dbReference>
<name>A0A183STZ7_SCHSO</name>
<dbReference type="WBParaSite" id="SSLN_0000798501-mRNA-1">
    <property type="protein sequence ID" value="SSLN_0000798501-mRNA-1"/>
    <property type="gene ID" value="SSLN_0000798501"/>
</dbReference>
<organism evidence="3">
    <name type="scientific">Schistocephalus solidus</name>
    <name type="common">Tapeworm</name>
    <dbReference type="NCBI Taxonomy" id="70667"/>
    <lineage>
        <taxon>Eukaryota</taxon>
        <taxon>Metazoa</taxon>
        <taxon>Spiralia</taxon>
        <taxon>Lophotrochozoa</taxon>
        <taxon>Platyhelminthes</taxon>
        <taxon>Cestoda</taxon>
        <taxon>Eucestoda</taxon>
        <taxon>Diphyllobothriidea</taxon>
        <taxon>Diphyllobothriidae</taxon>
        <taxon>Schistocephalus</taxon>
    </lineage>
</organism>
<sequence>MDRLPEVETNANLDHLPSLQETIRARWHQGQVPQDIKDATIVHLNNRNGNQQLCDNHRGISLLNNGGKILARILLNRLNCQLEQGLLSESQCGFRRHRGTTDMIFASCHLQEKGQEM</sequence>
<dbReference type="AlphaFoldDB" id="A0A183STZ7"/>
<protein>
    <submittedName>
        <fullName evidence="3">Reverse transcriptase domain-containing protein</fullName>
    </submittedName>
</protein>
<dbReference type="Proteomes" id="UP000275846">
    <property type="component" value="Unassembled WGS sequence"/>
</dbReference>
<dbReference type="OrthoDB" id="10070415at2759"/>
<reference evidence="1 2" key="2">
    <citation type="submission" date="2018-11" db="EMBL/GenBank/DDBJ databases">
        <authorList>
            <consortium name="Pathogen Informatics"/>
        </authorList>
    </citation>
    <scope>NUCLEOTIDE SEQUENCE [LARGE SCALE GENOMIC DNA]</scope>
    <source>
        <strain evidence="1 2">NST_G2</strain>
    </source>
</reference>
<evidence type="ECO:0000313" key="2">
    <source>
        <dbReference type="Proteomes" id="UP000275846"/>
    </source>
</evidence>
<gene>
    <name evidence="1" type="ORF">SSLN_LOCUS7695</name>
</gene>
<proteinExistence type="predicted"/>
<reference evidence="3" key="1">
    <citation type="submission" date="2016-06" db="UniProtKB">
        <authorList>
            <consortium name="WormBaseParasite"/>
        </authorList>
    </citation>
    <scope>IDENTIFICATION</scope>
</reference>